<dbReference type="InterPro" id="IPR043541">
    <property type="entry name" value="SYT14/14L/16"/>
</dbReference>
<evidence type="ECO:0000256" key="1">
    <source>
        <dbReference type="SAM" id="MobiDB-lite"/>
    </source>
</evidence>
<dbReference type="AlphaFoldDB" id="A0A7M5XLV7"/>
<accession>A0A7M5XLV7</accession>
<dbReference type="GO" id="GO:0005543">
    <property type="term" value="F:phospholipid binding"/>
    <property type="evidence" value="ECO:0007669"/>
    <property type="project" value="TreeGrafter"/>
</dbReference>
<feature type="transmembrane region" description="Helical" evidence="2">
    <location>
        <begin position="6"/>
        <end position="32"/>
    </location>
</feature>
<evidence type="ECO:0000313" key="3">
    <source>
        <dbReference type="EnsemblMetazoa" id="CLYHEMP025618.1"/>
    </source>
</evidence>
<feature type="region of interest" description="Disordered" evidence="1">
    <location>
        <begin position="65"/>
        <end position="209"/>
    </location>
</feature>
<feature type="compositionally biased region" description="Basic and acidic residues" evidence="1">
    <location>
        <begin position="103"/>
        <end position="114"/>
    </location>
</feature>
<dbReference type="RefSeq" id="XP_066936286.1">
    <property type="nucleotide sequence ID" value="XM_067080185.1"/>
</dbReference>
<evidence type="ECO:0000313" key="4">
    <source>
        <dbReference type="Proteomes" id="UP000594262"/>
    </source>
</evidence>
<feature type="compositionally biased region" description="Polar residues" evidence="1">
    <location>
        <begin position="168"/>
        <end position="181"/>
    </location>
</feature>
<reference evidence="3" key="1">
    <citation type="submission" date="2021-01" db="UniProtKB">
        <authorList>
            <consortium name="EnsemblMetazoa"/>
        </authorList>
    </citation>
    <scope>IDENTIFICATION</scope>
</reference>
<name>A0A7M5XLV7_9CNID</name>
<protein>
    <submittedName>
        <fullName evidence="3">Uncharacterized protein</fullName>
    </submittedName>
</protein>
<organism evidence="3 4">
    <name type="scientific">Clytia hemisphaerica</name>
    <dbReference type="NCBI Taxonomy" id="252671"/>
    <lineage>
        <taxon>Eukaryota</taxon>
        <taxon>Metazoa</taxon>
        <taxon>Cnidaria</taxon>
        <taxon>Hydrozoa</taxon>
        <taxon>Hydroidolina</taxon>
        <taxon>Leptothecata</taxon>
        <taxon>Obeliida</taxon>
        <taxon>Clytiidae</taxon>
        <taxon>Clytia</taxon>
    </lineage>
</organism>
<keyword evidence="2" id="KW-1133">Transmembrane helix</keyword>
<keyword evidence="4" id="KW-1185">Reference proteome</keyword>
<dbReference type="PANTHER" id="PTHR46129:SF2">
    <property type="entry name" value="SYNAPTOTAGMIN 14, ISOFORM D"/>
    <property type="match status" value="1"/>
</dbReference>
<proteinExistence type="predicted"/>
<dbReference type="PANTHER" id="PTHR46129">
    <property type="entry name" value="SYNAPTOTAGMIN 14, ISOFORM D"/>
    <property type="match status" value="1"/>
</dbReference>
<dbReference type="GeneID" id="136824030"/>
<sequence>MALPLGVIILFIVIGCILVLLVIVGIICKKYLRGDFQNKRRIDDADEPLLEDCYDEFTGKHETKKNFSQTKELNSSEEKTADQIRQKYRKDKTSQSSQASSRKGSDSSSRDGGKHGIATSLLEKAAGFSNDSSDREKESLGSSASVDRVPAWQATLIQEESDIPETSDLGTDFSSIESQSPLPILEPHSSQTQDTQPPPPYTQHLRPDSLSSTFAGEASVVLSLKYLSTTNVIIGTIKKLENVNLNAKGTPRDISFHLKLLPKGKHRMKTPWRASGTENLSLTFTMGSIKISRMVQGVLCLRLYGRLLSSRFARPKCYGECTINLKDILGKDGEVEMTCPLTSKGLYKSTEDLRFSTDDELENH</sequence>
<feature type="compositionally biased region" description="Basic and acidic residues" evidence="1">
    <location>
        <begin position="74"/>
        <end position="85"/>
    </location>
</feature>
<evidence type="ECO:0000256" key="2">
    <source>
        <dbReference type="SAM" id="Phobius"/>
    </source>
</evidence>
<dbReference type="EnsemblMetazoa" id="CLYHEMT025618.1">
    <property type="protein sequence ID" value="CLYHEMP025618.1"/>
    <property type="gene ID" value="CLYHEMG025618"/>
</dbReference>
<dbReference type="Proteomes" id="UP000594262">
    <property type="component" value="Unplaced"/>
</dbReference>
<keyword evidence="2" id="KW-0472">Membrane</keyword>
<keyword evidence="2" id="KW-0812">Transmembrane</keyword>